<reference evidence="1" key="2">
    <citation type="journal article" date="2022" name="Microbiol. Resour. Announc.">
        <title>Metagenome Sequencing to Explore Phylogenomics of Terrestrial Cyanobacteria.</title>
        <authorList>
            <person name="Ward R.D."/>
            <person name="Stajich J.E."/>
            <person name="Johansen J.R."/>
            <person name="Huntemann M."/>
            <person name="Clum A."/>
            <person name="Foster B."/>
            <person name="Foster B."/>
            <person name="Roux S."/>
            <person name="Palaniappan K."/>
            <person name="Varghese N."/>
            <person name="Mukherjee S."/>
            <person name="Reddy T.B.K."/>
            <person name="Daum C."/>
            <person name="Copeland A."/>
            <person name="Chen I.A."/>
            <person name="Ivanova N.N."/>
            <person name="Kyrpides N.C."/>
            <person name="Shapiro N."/>
            <person name="Eloe-Fadrosh E.A."/>
            <person name="Pietrasiak N."/>
        </authorList>
    </citation>
    <scope>NUCLEOTIDE SEQUENCE</scope>
    <source>
        <strain evidence="1">GSE-TBD4-15B</strain>
    </source>
</reference>
<proteinExistence type="predicted"/>
<organism evidence="1 2">
    <name type="scientific">Pegethrix bostrychoides GSE-TBD4-15B</name>
    <dbReference type="NCBI Taxonomy" id="2839662"/>
    <lineage>
        <taxon>Bacteria</taxon>
        <taxon>Bacillati</taxon>
        <taxon>Cyanobacteriota</taxon>
        <taxon>Cyanophyceae</taxon>
        <taxon>Oculatellales</taxon>
        <taxon>Oculatellaceae</taxon>
        <taxon>Pegethrix</taxon>
    </lineage>
</organism>
<dbReference type="Proteomes" id="UP000707356">
    <property type="component" value="Unassembled WGS sequence"/>
</dbReference>
<name>A0A951PBD4_9CYAN</name>
<protein>
    <submittedName>
        <fullName evidence="1">Uncharacterized protein</fullName>
    </submittedName>
</protein>
<sequence>MISALKQIFQRALLLLIMLCSLSLGWMVQPSFATSGATLADPQTMPDAEQAYEEAKQIAKDPKMGAEKAYEKEVEVFKEEHPDKNLIERSEEVADSIKTR</sequence>
<dbReference type="EMBL" id="JAHHHV010000069">
    <property type="protein sequence ID" value="MBW4466597.1"/>
    <property type="molecule type" value="Genomic_DNA"/>
</dbReference>
<dbReference type="AlphaFoldDB" id="A0A951PBD4"/>
<reference evidence="1" key="1">
    <citation type="submission" date="2021-05" db="EMBL/GenBank/DDBJ databases">
        <authorList>
            <person name="Pietrasiak N."/>
            <person name="Ward R."/>
            <person name="Stajich J.E."/>
            <person name="Kurbessoian T."/>
        </authorList>
    </citation>
    <scope>NUCLEOTIDE SEQUENCE</scope>
    <source>
        <strain evidence="1">GSE-TBD4-15B</strain>
    </source>
</reference>
<evidence type="ECO:0000313" key="2">
    <source>
        <dbReference type="Proteomes" id="UP000707356"/>
    </source>
</evidence>
<evidence type="ECO:0000313" key="1">
    <source>
        <dbReference type="EMBL" id="MBW4466597.1"/>
    </source>
</evidence>
<comment type="caution">
    <text evidence="1">The sequence shown here is derived from an EMBL/GenBank/DDBJ whole genome shotgun (WGS) entry which is preliminary data.</text>
</comment>
<accession>A0A951PBD4</accession>
<gene>
    <name evidence="1" type="ORF">KME07_14325</name>
</gene>